<dbReference type="EMBL" id="FOZW01000007">
    <property type="protein sequence ID" value="SFS96686.1"/>
    <property type="molecule type" value="Genomic_DNA"/>
</dbReference>
<feature type="transmembrane region" description="Helical" evidence="1">
    <location>
        <begin position="26"/>
        <end position="48"/>
    </location>
</feature>
<dbReference type="Proteomes" id="UP000199392">
    <property type="component" value="Unassembled WGS sequence"/>
</dbReference>
<dbReference type="InterPro" id="IPR008523">
    <property type="entry name" value="DUF805"/>
</dbReference>
<feature type="transmembrane region" description="Helical" evidence="1">
    <location>
        <begin position="98"/>
        <end position="119"/>
    </location>
</feature>
<keyword evidence="1" id="KW-0472">Membrane</keyword>
<sequence length="135" mass="15009">MGFVDAVRTCFRNYVTFSGRAARPEFWWFALFVYGGGLLLGLLDLALFGQTTTVSTETTTAVSSQTTFAPFSLLFGLAVVLPYISVTVRRLHDTDRSGWWYWIALIPLIGVILLIVWLASKGTPSDNRYGPPPNK</sequence>
<dbReference type="OrthoDB" id="9812349at2"/>
<keyword evidence="1" id="KW-0812">Transmembrane</keyword>
<dbReference type="PANTHER" id="PTHR34980">
    <property type="entry name" value="INNER MEMBRANE PROTEIN-RELATED-RELATED"/>
    <property type="match status" value="1"/>
</dbReference>
<evidence type="ECO:0000256" key="1">
    <source>
        <dbReference type="SAM" id="Phobius"/>
    </source>
</evidence>
<proteinExistence type="predicted"/>
<name>A0A1I6U5F3_9RHOB</name>
<dbReference type="PANTHER" id="PTHR34980:SF2">
    <property type="entry name" value="INNER MEMBRANE PROTEIN YHAH-RELATED"/>
    <property type="match status" value="1"/>
</dbReference>
<evidence type="ECO:0000313" key="2">
    <source>
        <dbReference type="EMBL" id="SFS96686.1"/>
    </source>
</evidence>
<dbReference type="Pfam" id="PF05656">
    <property type="entry name" value="DUF805"/>
    <property type="match status" value="1"/>
</dbReference>
<keyword evidence="3" id="KW-1185">Reference proteome</keyword>
<evidence type="ECO:0000313" key="3">
    <source>
        <dbReference type="Proteomes" id="UP000199392"/>
    </source>
</evidence>
<dbReference type="GO" id="GO:0005886">
    <property type="term" value="C:plasma membrane"/>
    <property type="evidence" value="ECO:0007669"/>
    <property type="project" value="TreeGrafter"/>
</dbReference>
<dbReference type="AlphaFoldDB" id="A0A1I6U5F3"/>
<dbReference type="STRING" id="311180.SAMN04488050_107172"/>
<organism evidence="2 3">
    <name type="scientific">Alloyangia pacifica</name>
    <dbReference type="NCBI Taxonomy" id="311180"/>
    <lineage>
        <taxon>Bacteria</taxon>
        <taxon>Pseudomonadati</taxon>
        <taxon>Pseudomonadota</taxon>
        <taxon>Alphaproteobacteria</taxon>
        <taxon>Rhodobacterales</taxon>
        <taxon>Roseobacteraceae</taxon>
        <taxon>Alloyangia</taxon>
    </lineage>
</organism>
<dbReference type="RefSeq" id="WP_092425877.1">
    <property type="nucleotide sequence ID" value="NZ_FNCL01000007.1"/>
</dbReference>
<feature type="transmembrane region" description="Helical" evidence="1">
    <location>
        <begin position="68"/>
        <end position="86"/>
    </location>
</feature>
<gene>
    <name evidence="2" type="ORF">SAMN04488050_107172</name>
</gene>
<protein>
    <submittedName>
        <fullName evidence="2">Uncharacterized membrane protein YhaH, DUF805 family</fullName>
    </submittedName>
</protein>
<accession>A0A1I6U5F3</accession>
<keyword evidence="1" id="KW-1133">Transmembrane helix</keyword>
<reference evidence="3" key="1">
    <citation type="submission" date="2016-10" db="EMBL/GenBank/DDBJ databases">
        <authorList>
            <person name="Varghese N."/>
            <person name="Submissions S."/>
        </authorList>
    </citation>
    <scope>NUCLEOTIDE SEQUENCE [LARGE SCALE GENOMIC DNA]</scope>
    <source>
        <strain evidence="3">DSM 26894</strain>
    </source>
</reference>